<dbReference type="EMBL" id="ADLF01000019">
    <property type="protein sequence ID" value="EKU88624.1"/>
    <property type="molecule type" value="Genomic_DNA"/>
</dbReference>
<sequence>MIEFFIQPRSKYFSGDILLPLLILLLFAYIAQCQCITFINTDIYNKIPSYPLFFYYRQNY</sequence>
<reference evidence="1 2" key="1">
    <citation type="submission" date="2012-09" db="EMBL/GenBank/DDBJ databases">
        <title>The Genome Sequence of Bacteroides oleiciplenus YIT 12058.</title>
        <authorList>
            <consortium name="The Broad Institute Genome Sequencing Platform"/>
            <person name="Earl A."/>
            <person name="Ward D."/>
            <person name="Feldgarden M."/>
            <person name="Gevers D."/>
            <person name="Morotomi M."/>
            <person name="Walker B."/>
            <person name="Young S.K."/>
            <person name="Zeng Q."/>
            <person name="Gargeya S."/>
            <person name="Fitzgerald M."/>
            <person name="Haas B."/>
            <person name="Abouelleil A."/>
            <person name="Alvarado L."/>
            <person name="Arachchi H.M."/>
            <person name="Berlin A.M."/>
            <person name="Chapman S.B."/>
            <person name="Goldberg J."/>
            <person name="Griggs A."/>
            <person name="Gujja S."/>
            <person name="Hansen M."/>
            <person name="Howarth C."/>
            <person name="Imamovic A."/>
            <person name="Larimer J."/>
            <person name="McCowen C."/>
            <person name="Montmayeur A."/>
            <person name="Murphy C."/>
            <person name="Neiman D."/>
            <person name="Pearson M."/>
            <person name="Priest M."/>
            <person name="Roberts A."/>
            <person name="Saif S."/>
            <person name="Shea T."/>
            <person name="Sisk P."/>
            <person name="Sykes S."/>
            <person name="Wortman J."/>
            <person name="Nusbaum C."/>
            <person name="Birren B."/>
        </authorList>
    </citation>
    <scope>NUCLEOTIDE SEQUENCE [LARGE SCALE GENOMIC DNA]</scope>
    <source>
        <strain evidence="1 2">YIT 12058</strain>
    </source>
</reference>
<dbReference type="STRING" id="742727.HMPREF9447_04239"/>
<protein>
    <submittedName>
        <fullName evidence="1">Uncharacterized protein</fullName>
    </submittedName>
</protein>
<gene>
    <name evidence="1" type="ORF">HMPREF9447_04239</name>
</gene>
<keyword evidence="2" id="KW-1185">Reference proteome</keyword>
<name>K9DUL0_9BACE</name>
<dbReference type="HOGENOM" id="CLU_2931682_0_0_10"/>
<accession>K9DUL0</accession>
<comment type="caution">
    <text evidence="1">The sequence shown here is derived from an EMBL/GenBank/DDBJ whole genome shotgun (WGS) entry which is preliminary data.</text>
</comment>
<organism evidence="1 2">
    <name type="scientific">Bacteroides oleiciplenus YIT 12058</name>
    <dbReference type="NCBI Taxonomy" id="742727"/>
    <lineage>
        <taxon>Bacteria</taxon>
        <taxon>Pseudomonadati</taxon>
        <taxon>Bacteroidota</taxon>
        <taxon>Bacteroidia</taxon>
        <taxon>Bacteroidales</taxon>
        <taxon>Bacteroidaceae</taxon>
        <taxon>Bacteroides</taxon>
    </lineage>
</organism>
<evidence type="ECO:0000313" key="1">
    <source>
        <dbReference type="EMBL" id="EKU88624.1"/>
    </source>
</evidence>
<evidence type="ECO:0000313" key="2">
    <source>
        <dbReference type="Proteomes" id="UP000009872"/>
    </source>
</evidence>
<proteinExistence type="predicted"/>
<dbReference type="AlphaFoldDB" id="K9DUL0"/>
<dbReference type="Proteomes" id="UP000009872">
    <property type="component" value="Unassembled WGS sequence"/>
</dbReference>